<accession>A0A6N9YSB6</accession>
<dbReference type="Proteomes" id="UP000469185">
    <property type="component" value="Unassembled WGS sequence"/>
</dbReference>
<reference evidence="1 2" key="1">
    <citation type="submission" date="2020-02" db="EMBL/GenBank/DDBJ databases">
        <authorList>
            <person name="Li X.-J."/>
            <person name="Feng X.-M."/>
        </authorList>
    </citation>
    <scope>NUCLEOTIDE SEQUENCE [LARGE SCALE GENOMIC DNA]</scope>
    <source>
        <strain evidence="1 2">CGMCC 4.7225</strain>
    </source>
</reference>
<dbReference type="AlphaFoldDB" id="A0A6N9YSB6"/>
<dbReference type="RefSeq" id="WP_163820664.1">
    <property type="nucleotide sequence ID" value="NZ_JAAGOB010000014.1"/>
</dbReference>
<sequence length="166" mass="19768">MYLEQWREWKYTLHRQSICYRLDIETDAFDPSHVIGGYARPFSGPQMWVSDLVARDDPWVELNWKDPVTFNEVALIFDDDVQEDLINLRAFRTPYEVLATLVRDYKIEAEIEGGWTLASERDHRRRHRVHQLRRTVTSNRLRIVMTSTNGAPRAHLIATRVYREPR</sequence>
<organism evidence="1 2">
    <name type="scientific">Phytoactinopolyspora alkaliphila</name>
    <dbReference type="NCBI Taxonomy" id="1783498"/>
    <lineage>
        <taxon>Bacteria</taxon>
        <taxon>Bacillati</taxon>
        <taxon>Actinomycetota</taxon>
        <taxon>Actinomycetes</taxon>
        <taxon>Jiangellales</taxon>
        <taxon>Jiangellaceae</taxon>
        <taxon>Phytoactinopolyspora</taxon>
    </lineage>
</organism>
<evidence type="ECO:0000313" key="2">
    <source>
        <dbReference type="Proteomes" id="UP000469185"/>
    </source>
</evidence>
<dbReference type="Gene3D" id="2.60.120.260">
    <property type="entry name" value="Galactose-binding domain-like"/>
    <property type="match status" value="1"/>
</dbReference>
<evidence type="ECO:0000313" key="1">
    <source>
        <dbReference type="EMBL" id="NED97872.1"/>
    </source>
</evidence>
<keyword evidence="2" id="KW-1185">Reference proteome</keyword>
<comment type="caution">
    <text evidence="1">The sequence shown here is derived from an EMBL/GenBank/DDBJ whole genome shotgun (WGS) entry which is preliminary data.</text>
</comment>
<protein>
    <submittedName>
        <fullName evidence="1">Uncharacterized protein</fullName>
    </submittedName>
</protein>
<name>A0A6N9YSB6_9ACTN</name>
<dbReference type="EMBL" id="JAAGOB010000014">
    <property type="protein sequence ID" value="NED97872.1"/>
    <property type="molecule type" value="Genomic_DNA"/>
</dbReference>
<gene>
    <name evidence="1" type="ORF">G1H11_21470</name>
</gene>
<proteinExistence type="predicted"/>